<organism evidence="3 4">
    <name type="scientific">Haloarcula onubensis</name>
    <dbReference type="NCBI Taxonomy" id="2950539"/>
    <lineage>
        <taxon>Archaea</taxon>
        <taxon>Methanobacteriati</taxon>
        <taxon>Methanobacteriota</taxon>
        <taxon>Stenosarchaea group</taxon>
        <taxon>Halobacteria</taxon>
        <taxon>Halobacteriales</taxon>
        <taxon>Haloarculaceae</taxon>
        <taxon>Haloarcula</taxon>
    </lineage>
</organism>
<evidence type="ECO:0008006" key="5">
    <source>
        <dbReference type="Google" id="ProtNLM"/>
    </source>
</evidence>
<reference evidence="3 4" key="1">
    <citation type="submission" date="2022-06" db="EMBL/GenBank/DDBJ databases">
        <title>Halomicroarcula sp. a new haloarchaeum isolate from saline soil.</title>
        <authorList>
            <person name="Strakova D."/>
            <person name="Galisteo C."/>
            <person name="Sanchez-Porro C."/>
            <person name="Ventosa A."/>
        </authorList>
    </citation>
    <scope>NUCLEOTIDE SEQUENCE [LARGE SCALE GENOMIC DNA]</scope>
    <source>
        <strain evidence="3 4">S3CR25-11</strain>
    </source>
</reference>
<feature type="transmembrane region" description="Helical" evidence="2">
    <location>
        <begin position="85"/>
        <end position="101"/>
    </location>
</feature>
<name>A0ABU2FMY2_9EURY</name>
<dbReference type="Proteomes" id="UP001268864">
    <property type="component" value="Unassembled WGS sequence"/>
</dbReference>
<evidence type="ECO:0000256" key="2">
    <source>
        <dbReference type="SAM" id="Phobius"/>
    </source>
</evidence>
<protein>
    <recommendedName>
        <fullName evidence="5">Zinc ribbon domain-containing protein</fullName>
    </recommendedName>
</protein>
<keyword evidence="2" id="KW-0472">Membrane</keyword>
<proteinExistence type="predicted"/>
<keyword evidence="4" id="KW-1185">Reference proteome</keyword>
<comment type="caution">
    <text evidence="3">The sequence shown here is derived from an EMBL/GenBank/DDBJ whole genome shotgun (WGS) entry which is preliminary data.</text>
</comment>
<feature type="transmembrane region" description="Helical" evidence="2">
    <location>
        <begin position="61"/>
        <end position="79"/>
    </location>
</feature>
<keyword evidence="2" id="KW-0812">Transmembrane</keyword>
<accession>A0ABU2FMY2</accession>
<evidence type="ECO:0000313" key="4">
    <source>
        <dbReference type="Proteomes" id="UP001268864"/>
    </source>
</evidence>
<dbReference type="EMBL" id="JAMQOS010000002">
    <property type="protein sequence ID" value="MDS0282098.1"/>
    <property type="molecule type" value="Genomic_DNA"/>
</dbReference>
<sequence>MVSDPRCPECNGKVSSTATWCMHCGVDFERPIDADSGQAVRDRHDGRGGYAASADDGESNATAVGLVVAVVGLVTLPFVTPPGMTLFYVTAAVVAGVVAGSQSSLAAAASKGGLALAVAPLVLWALSLVVPGTGGFSVGSLVPALAYAIVVSSLARSIG</sequence>
<feature type="region of interest" description="Disordered" evidence="1">
    <location>
        <begin position="35"/>
        <end position="56"/>
    </location>
</feature>
<gene>
    <name evidence="3" type="ORF">NDI86_08180</name>
</gene>
<feature type="transmembrane region" description="Helical" evidence="2">
    <location>
        <begin position="136"/>
        <end position="155"/>
    </location>
</feature>
<evidence type="ECO:0000256" key="1">
    <source>
        <dbReference type="SAM" id="MobiDB-lite"/>
    </source>
</evidence>
<dbReference type="RefSeq" id="WP_310899931.1">
    <property type="nucleotide sequence ID" value="NZ_JAMQOS010000002.1"/>
</dbReference>
<keyword evidence="2" id="KW-1133">Transmembrane helix</keyword>
<evidence type="ECO:0000313" key="3">
    <source>
        <dbReference type="EMBL" id="MDS0282098.1"/>
    </source>
</evidence>